<accession>A0A0F9CY00</accession>
<sequence>MKSLILVLVLIGLTACANMTTREKQTAVIVASVIIGAVIISANDGDSTVINNKPCHTHEKHHRCD</sequence>
<dbReference type="EMBL" id="LAZR01031269">
    <property type="protein sequence ID" value="KKL54238.1"/>
    <property type="molecule type" value="Genomic_DNA"/>
</dbReference>
<evidence type="ECO:0008006" key="2">
    <source>
        <dbReference type="Google" id="ProtNLM"/>
    </source>
</evidence>
<evidence type="ECO:0000313" key="1">
    <source>
        <dbReference type="EMBL" id="KKL54238.1"/>
    </source>
</evidence>
<proteinExistence type="predicted"/>
<name>A0A0F9CY00_9ZZZZ</name>
<dbReference type="AlphaFoldDB" id="A0A0F9CY00"/>
<organism evidence="1">
    <name type="scientific">marine sediment metagenome</name>
    <dbReference type="NCBI Taxonomy" id="412755"/>
    <lineage>
        <taxon>unclassified sequences</taxon>
        <taxon>metagenomes</taxon>
        <taxon>ecological metagenomes</taxon>
    </lineage>
</organism>
<gene>
    <name evidence="1" type="ORF">LCGC14_2267400</name>
</gene>
<reference evidence="1" key="1">
    <citation type="journal article" date="2015" name="Nature">
        <title>Complex archaea that bridge the gap between prokaryotes and eukaryotes.</title>
        <authorList>
            <person name="Spang A."/>
            <person name="Saw J.H."/>
            <person name="Jorgensen S.L."/>
            <person name="Zaremba-Niedzwiedzka K."/>
            <person name="Martijn J."/>
            <person name="Lind A.E."/>
            <person name="van Eijk R."/>
            <person name="Schleper C."/>
            <person name="Guy L."/>
            <person name="Ettema T.J."/>
        </authorList>
    </citation>
    <scope>NUCLEOTIDE SEQUENCE</scope>
</reference>
<protein>
    <recommendedName>
        <fullName evidence="2">Lipoprotein</fullName>
    </recommendedName>
</protein>
<comment type="caution">
    <text evidence="1">The sequence shown here is derived from an EMBL/GenBank/DDBJ whole genome shotgun (WGS) entry which is preliminary data.</text>
</comment>
<dbReference type="PROSITE" id="PS51257">
    <property type="entry name" value="PROKAR_LIPOPROTEIN"/>
    <property type="match status" value="1"/>
</dbReference>